<dbReference type="GO" id="GO:0030133">
    <property type="term" value="C:transport vesicle"/>
    <property type="evidence" value="ECO:0007669"/>
    <property type="project" value="TreeGrafter"/>
</dbReference>
<dbReference type="Pfam" id="PF02204">
    <property type="entry name" value="VPS9"/>
    <property type="match status" value="1"/>
</dbReference>
<evidence type="ECO:0000256" key="1">
    <source>
        <dbReference type="ARBA" id="ARBA00007428"/>
    </source>
</evidence>
<sequence length="1100" mass="125853">MPYYLPVLLNPLINAVFNCPTPQNSPLRKVFTRIEKERFALVTPTPEILLEYEDLESGSSFQDLCYLASFVSDHILLLSGGECSHEEEYTTLSGKTVTLRNQQKVLFTGEGFDARRRCQVLETELLVNFNEYLQGSATYPIIHVDFPLTGRLARRDEWPGFKAYKFVTTDLNLANNSIAPPTEQKASLEQMLRANPKYGDKLSAIIRTQRDVLSSSAHDAINLALHFMQTCEKVLIVIQEDQSFRTFPYLRMQIHEYVEMNLYDDFWAQLTNSLKESEIENQSDFSVLRNISISQVPSFLYPSNRRRFDIRCVTQVEKNIREAVECLRKLPITNSHSSKARVVVETLQTISKSLTINGKIIPIDADTLVSLLVVVVCQAEVRDLKSHLFYLQEFAKDTNSITFGILAYGMSTLEAVLSYFDSKEKLKLLEKHCSSNASYWKDLANGRSPPDTLDPFEVNEFLVARTSLGLSCLSICLQNKQSNLFLHLATKFEHFFPLEDLLNDETVEGSNLLIQMLDNGCCSLARDFVEMLYRSCTRTELEFFLNRVDRYQRSSGHYLMHALDLITKVGKLINWEQRDCNGHTPLFAIVRTYDHADYDAMVLEAYKSARLWCTLKGKQFRLSNHQDNKGNTLLHVIKSNVSVVLDDPLVNVNAFNKKGLTPIMVYARYNRLDNIKSILKDRRLIIQKFQNGTYLTCFDYIKNPIVLKEIGEHAFFLPHSYPIRAHNIKFEGDEWVLWMTLAGACGTLPHAPAKVIQRSLKFIQGFLVSFSRSSPMTFIPAESLAEELSLLAKMKIISINRLETKNFLRKASVVLSLICQQDGFVHMFNNPTGNLINTVERGHELESNSTYGMIEPEEVASIQKIMKFNRTEILAIRSGALMLKKLAVFGVLKGRDLEHSHTIFQSHGNTFIRSIGCSASIFDSLRHSLPKCEFGYLANNTALLELCSKLLVQKIDKVLNHDIPRWWKTYGELVSLRHEYNKNFPDAIKPRVAENTGFIGSYIETKRVRLEQGLVSKINRSSKNLLKLSLILRRSNENLAVELNNFINFKAEFWMTATIKEHAVMNIKWLQEQLVCLEEALNDYKDKFAFKPVNTLHIAP</sequence>
<dbReference type="InterPro" id="IPR051248">
    <property type="entry name" value="UPF0507/Ank_repeat_27"/>
</dbReference>
<dbReference type="GO" id="GO:0005770">
    <property type="term" value="C:late endosome"/>
    <property type="evidence" value="ECO:0007669"/>
    <property type="project" value="TreeGrafter"/>
</dbReference>
<gene>
    <name evidence="3" type="ORF">LAQU0_S03e09428g</name>
</gene>
<proteinExistence type="inferred from homology"/>
<dbReference type="GO" id="GO:0000149">
    <property type="term" value="F:SNARE binding"/>
    <property type="evidence" value="ECO:0007669"/>
    <property type="project" value="TreeGrafter"/>
</dbReference>
<dbReference type="EMBL" id="LN890565">
    <property type="protein sequence ID" value="CUS21730.1"/>
    <property type="molecule type" value="Genomic_DNA"/>
</dbReference>
<reference evidence="4" key="1">
    <citation type="submission" date="2015-10" db="EMBL/GenBank/DDBJ databases">
        <authorList>
            <person name="Devillers H."/>
        </authorList>
    </citation>
    <scope>NUCLEOTIDE SEQUENCE [LARGE SCALE GENOMIC DNA]</scope>
</reference>
<dbReference type="OrthoDB" id="7464126at2759"/>
<dbReference type="InterPro" id="IPR037191">
    <property type="entry name" value="VPS9_dom_sf"/>
</dbReference>
<dbReference type="SUPFAM" id="SSF48403">
    <property type="entry name" value="Ankyrin repeat"/>
    <property type="match status" value="1"/>
</dbReference>
<evidence type="ECO:0000313" key="4">
    <source>
        <dbReference type="Proteomes" id="UP000236544"/>
    </source>
</evidence>
<dbReference type="GO" id="GO:0005886">
    <property type="term" value="C:plasma membrane"/>
    <property type="evidence" value="ECO:0007669"/>
    <property type="project" value="TreeGrafter"/>
</dbReference>
<dbReference type="GO" id="GO:0005085">
    <property type="term" value="F:guanyl-nucleotide exchange factor activity"/>
    <property type="evidence" value="ECO:0007669"/>
    <property type="project" value="TreeGrafter"/>
</dbReference>
<dbReference type="GO" id="GO:0045022">
    <property type="term" value="P:early endosome to late endosome transport"/>
    <property type="evidence" value="ECO:0007669"/>
    <property type="project" value="TreeGrafter"/>
</dbReference>
<dbReference type="GO" id="GO:0097422">
    <property type="term" value="C:tubular endosome"/>
    <property type="evidence" value="ECO:0007669"/>
    <property type="project" value="TreeGrafter"/>
</dbReference>
<protein>
    <submittedName>
        <fullName evidence="3">LAQU0S03e09428g1_1</fullName>
    </submittedName>
</protein>
<dbReference type="PANTHER" id="PTHR24170:SF1">
    <property type="entry name" value="DOMAIN PROTEIN, PUTATIVE (AFU_ORTHOLOGUE AFUA_1G09870)-RELATED"/>
    <property type="match status" value="1"/>
</dbReference>
<comment type="similarity">
    <text evidence="1">Belongs to the UPF0507 family.</text>
</comment>
<dbReference type="GO" id="GO:0005769">
    <property type="term" value="C:early endosome"/>
    <property type="evidence" value="ECO:0007669"/>
    <property type="project" value="TreeGrafter"/>
</dbReference>
<dbReference type="Gene3D" id="1.25.40.20">
    <property type="entry name" value="Ankyrin repeat-containing domain"/>
    <property type="match status" value="1"/>
</dbReference>
<dbReference type="PROSITE" id="PS51205">
    <property type="entry name" value="VPS9"/>
    <property type="match status" value="1"/>
</dbReference>
<evidence type="ECO:0000259" key="2">
    <source>
        <dbReference type="PROSITE" id="PS51205"/>
    </source>
</evidence>
<organism evidence="3 4">
    <name type="scientific">Lachancea quebecensis</name>
    <dbReference type="NCBI Taxonomy" id="1654605"/>
    <lineage>
        <taxon>Eukaryota</taxon>
        <taxon>Fungi</taxon>
        <taxon>Dikarya</taxon>
        <taxon>Ascomycota</taxon>
        <taxon>Saccharomycotina</taxon>
        <taxon>Saccharomycetes</taxon>
        <taxon>Saccharomycetales</taxon>
        <taxon>Saccharomycetaceae</taxon>
        <taxon>Lachancea</taxon>
    </lineage>
</organism>
<dbReference type="SUPFAM" id="SSF109993">
    <property type="entry name" value="VPS9 domain"/>
    <property type="match status" value="1"/>
</dbReference>
<dbReference type="InterPro" id="IPR036770">
    <property type="entry name" value="Ankyrin_rpt-contain_sf"/>
</dbReference>
<dbReference type="PANTHER" id="PTHR24170">
    <property type="entry name" value="ANKYRIN REPEAT DOMAIN-CONTAINING PROTEIN 27"/>
    <property type="match status" value="1"/>
</dbReference>
<dbReference type="AlphaFoldDB" id="A0A0P1KPY6"/>
<name>A0A0P1KPY6_9SACH</name>
<dbReference type="InterPro" id="IPR003123">
    <property type="entry name" value="VPS9"/>
</dbReference>
<dbReference type="Proteomes" id="UP000236544">
    <property type="component" value="Unassembled WGS sequence"/>
</dbReference>
<feature type="domain" description="VPS9" evidence="2">
    <location>
        <begin position="275"/>
        <end position="429"/>
    </location>
</feature>
<evidence type="ECO:0000313" key="3">
    <source>
        <dbReference type="EMBL" id="CUS21730.1"/>
    </source>
</evidence>
<accession>A0A0P1KPY6</accession>
<dbReference type="Gene3D" id="1.20.1050.80">
    <property type="entry name" value="VPS9 domain"/>
    <property type="match status" value="1"/>
</dbReference>
<keyword evidence="4" id="KW-1185">Reference proteome</keyword>